<evidence type="ECO:0000313" key="13">
    <source>
        <dbReference type="Proteomes" id="UP000512167"/>
    </source>
</evidence>
<dbReference type="SMART" id="SM00382">
    <property type="entry name" value="AAA"/>
    <property type="match status" value="1"/>
</dbReference>
<name>A0A7L6N2M7_9MOLU</name>
<evidence type="ECO:0000259" key="11">
    <source>
        <dbReference type="PROSITE" id="PS50929"/>
    </source>
</evidence>
<comment type="similarity">
    <text evidence="2">Belongs to the ABC transporter superfamily.</text>
</comment>
<dbReference type="Gene3D" id="3.40.50.300">
    <property type="entry name" value="P-loop containing nucleotide triphosphate hydrolases"/>
    <property type="match status" value="1"/>
</dbReference>
<dbReference type="EMBL" id="CP051151">
    <property type="protein sequence ID" value="QLY39478.1"/>
    <property type="molecule type" value="Genomic_DNA"/>
</dbReference>
<dbReference type="PANTHER" id="PTHR43394">
    <property type="entry name" value="ATP-DEPENDENT PERMEASE MDL1, MITOCHONDRIAL"/>
    <property type="match status" value="1"/>
</dbReference>
<dbReference type="InterPro" id="IPR003439">
    <property type="entry name" value="ABC_transporter-like_ATP-bd"/>
</dbReference>
<dbReference type="GO" id="GO:0005524">
    <property type="term" value="F:ATP binding"/>
    <property type="evidence" value="ECO:0007669"/>
    <property type="project" value="UniProtKB-KW"/>
</dbReference>
<gene>
    <name evidence="12" type="ORF">HF295_00815</name>
</gene>
<dbReference type="Pfam" id="PF00664">
    <property type="entry name" value="ABC_membrane"/>
    <property type="match status" value="1"/>
</dbReference>
<keyword evidence="8 9" id="KW-0472">Membrane</keyword>
<evidence type="ECO:0000313" key="12">
    <source>
        <dbReference type="EMBL" id="QLY39478.1"/>
    </source>
</evidence>
<keyword evidence="6 12" id="KW-0067">ATP-binding</keyword>
<keyword evidence="5" id="KW-0547">Nucleotide-binding</keyword>
<dbReference type="Pfam" id="PF00005">
    <property type="entry name" value="ABC_tran"/>
    <property type="match status" value="1"/>
</dbReference>
<dbReference type="Gene3D" id="1.20.1560.10">
    <property type="entry name" value="ABC transporter type 1, transmembrane domain"/>
    <property type="match status" value="1"/>
</dbReference>
<dbReference type="InterPro" id="IPR036640">
    <property type="entry name" value="ABC1_TM_sf"/>
</dbReference>
<evidence type="ECO:0000256" key="8">
    <source>
        <dbReference type="ARBA" id="ARBA00023136"/>
    </source>
</evidence>
<dbReference type="PROSITE" id="PS50893">
    <property type="entry name" value="ABC_TRANSPORTER_2"/>
    <property type="match status" value="1"/>
</dbReference>
<evidence type="ECO:0000256" key="4">
    <source>
        <dbReference type="ARBA" id="ARBA00022692"/>
    </source>
</evidence>
<dbReference type="GO" id="GO:0005886">
    <property type="term" value="C:plasma membrane"/>
    <property type="evidence" value="ECO:0007669"/>
    <property type="project" value="UniProtKB-SubCell"/>
</dbReference>
<accession>A0A7L6N2M7</accession>
<dbReference type="InterPro" id="IPR011527">
    <property type="entry name" value="ABC1_TM_dom"/>
</dbReference>
<sequence>MMQDQLRDEEHFSSKKIDWDVWKKIFSLMKPLKKYVILALVTVALLATADVVYPYITKFAIDDLIRPNINIVENGGSPDLSKINILIIFFIGFMILQAVSVYLFIIFAGKIQTELAFNIRKKAFKHLQELPFSYYDRTRVGWIMARMTSDSRNLSEILSWGFIDLAWGLFLIIILTVFMFVINFKLALTVLAVLPALVLVSIFFRKYILKAYRSIRKVNSKITGAFNEGITGAITTKTLVLEAENYDEFDQLTADMRQQSIKAHILQGLYFPSMLFIISIGVSLVYLVGGNMVSMDSSTALEIGTLYLFTNYVWQFFEPVNNVANIYARFQQAQASAERIVSLIETELEIKDTDEVIEKYGTVFDYNLENFEPLLGDVEFRNVDFKYNVGEKVLTDFNLQVKAGETIALVGHTGAGKTTIINLISRFYEPTSGQILIDGKDYKERSLGWLHSNLGYVLQTPHLFSGSVMENIRYGKLDATDEEVIQAAKAVEAHEFIMKFEKAYDTECGEGGSRLSVGQKQLVSFARAILSDPKILILDEATSSVDTETEQVIQIAIHKLLENRTSFIVAHRLSTIVQSDRILVLENGKVIEEGSHQELIDRKGYYYKLYTNQYSEDMLK</sequence>
<evidence type="ECO:0000256" key="3">
    <source>
        <dbReference type="ARBA" id="ARBA00022448"/>
    </source>
</evidence>
<reference evidence="12 13" key="1">
    <citation type="submission" date="2020-04" db="EMBL/GenBank/DDBJ databases">
        <authorList>
            <person name="Zheng R.K."/>
            <person name="Sun C.M."/>
        </authorList>
    </citation>
    <scope>NUCLEOTIDE SEQUENCE [LARGE SCALE GENOMIC DNA]</scope>
    <source>
        <strain evidence="13">zrk29</strain>
    </source>
</reference>
<dbReference type="InterPro" id="IPR017871">
    <property type="entry name" value="ABC_transporter-like_CS"/>
</dbReference>
<keyword evidence="3" id="KW-0813">Transport</keyword>
<dbReference type="InterPro" id="IPR027417">
    <property type="entry name" value="P-loop_NTPase"/>
</dbReference>
<dbReference type="FunFam" id="3.40.50.300:FF:000287">
    <property type="entry name" value="Multidrug ABC transporter ATP-binding protein"/>
    <property type="match status" value="1"/>
</dbReference>
<feature type="domain" description="ABC transporter" evidence="10">
    <location>
        <begin position="378"/>
        <end position="612"/>
    </location>
</feature>
<dbReference type="SUPFAM" id="SSF90123">
    <property type="entry name" value="ABC transporter transmembrane region"/>
    <property type="match status" value="1"/>
</dbReference>
<dbReference type="InterPro" id="IPR039421">
    <property type="entry name" value="Type_1_exporter"/>
</dbReference>
<evidence type="ECO:0000256" key="5">
    <source>
        <dbReference type="ARBA" id="ARBA00022741"/>
    </source>
</evidence>
<feature type="transmembrane region" description="Helical" evidence="9">
    <location>
        <begin position="157"/>
        <end position="180"/>
    </location>
</feature>
<dbReference type="SUPFAM" id="SSF52540">
    <property type="entry name" value="P-loop containing nucleoside triphosphate hydrolases"/>
    <property type="match status" value="1"/>
</dbReference>
<dbReference type="GO" id="GO:0015421">
    <property type="term" value="F:ABC-type oligopeptide transporter activity"/>
    <property type="evidence" value="ECO:0007669"/>
    <property type="project" value="TreeGrafter"/>
</dbReference>
<dbReference type="PROSITE" id="PS50929">
    <property type="entry name" value="ABC_TM1F"/>
    <property type="match status" value="1"/>
</dbReference>
<feature type="transmembrane region" description="Helical" evidence="9">
    <location>
        <begin position="269"/>
        <end position="289"/>
    </location>
</feature>
<evidence type="ECO:0000256" key="9">
    <source>
        <dbReference type="SAM" id="Phobius"/>
    </source>
</evidence>
<dbReference type="InterPro" id="IPR003593">
    <property type="entry name" value="AAA+_ATPase"/>
</dbReference>
<evidence type="ECO:0000256" key="6">
    <source>
        <dbReference type="ARBA" id="ARBA00022840"/>
    </source>
</evidence>
<dbReference type="PANTHER" id="PTHR43394:SF1">
    <property type="entry name" value="ATP-BINDING CASSETTE SUB-FAMILY B MEMBER 10, MITOCHONDRIAL"/>
    <property type="match status" value="1"/>
</dbReference>
<dbReference type="AlphaFoldDB" id="A0A7L6N2M7"/>
<dbReference type="PROSITE" id="PS00211">
    <property type="entry name" value="ABC_TRANSPORTER_1"/>
    <property type="match status" value="1"/>
</dbReference>
<dbReference type="Proteomes" id="UP000512167">
    <property type="component" value="Chromosome"/>
</dbReference>
<organism evidence="12 13">
    <name type="scientific">Hujiaoplasma nucleasis</name>
    <dbReference type="NCBI Taxonomy" id="2725268"/>
    <lineage>
        <taxon>Bacteria</taxon>
        <taxon>Bacillati</taxon>
        <taxon>Mycoplasmatota</taxon>
        <taxon>Mollicutes</taxon>
        <taxon>Candidatus Izemoplasmatales</taxon>
        <taxon>Hujiaoplasmataceae</taxon>
        <taxon>Hujiaoplasma</taxon>
    </lineage>
</organism>
<keyword evidence="7 9" id="KW-1133">Transmembrane helix</keyword>
<keyword evidence="4 9" id="KW-0812">Transmembrane</keyword>
<dbReference type="CDD" id="cd03254">
    <property type="entry name" value="ABCC_Glucan_exporter_like"/>
    <property type="match status" value="1"/>
</dbReference>
<evidence type="ECO:0000256" key="7">
    <source>
        <dbReference type="ARBA" id="ARBA00022989"/>
    </source>
</evidence>
<feature type="transmembrane region" description="Helical" evidence="9">
    <location>
        <begin position="186"/>
        <end position="204"/>
    </location>
</feature>
<feature type="transmembrane region" description="Helical" evidence="9">
    <location>
        <begin position="35"/>
        <end position="56"/>
    </location>
</feature>
<feature type="domain" description="ABC transmembrane type-1" evidence="11">
    <location>
        <begin position="37"/>
        <end position="332"/>
    </location>
</feature>
<evidence type="ECO:0000259" key="10">
    <source>
        <dbReference type="PROSITE" id="PS50893"/>
    </source>
</evidence>
<proteinExistence type="inferred from homology"/>
<comment type="subcellular location">
    <subcellularLocation>
        <location evidence="1">Cell membrane</location>
        <topology evidence="1">Multi-pass membrane protein</topology>
    </subcellularLocation>
</comment>
<evidence type="ECO:0000256" key="1">
    <source>
        <dbReference type="ARBA" id="ARBA00004651"/>
    </source>
</evidence>
<keyword evidence="13" id="KW-1185">Reference proteome</keyword>
<feature type="transmembrane region" description="Helical" evidence="9">
    <location>
        <begin position="83"/>
        <end position="108"/>
    </location>
</feature>
<dbReference type="GO" id="GO:0016887">
    <property type="term" value="F:ATP hydrolysis activity"/>
    <property type="evidence" value="ECO:0007669"/>
    <property type="project" value="InterPro"/>
</dbReference>
<evidence type="ECO:0000256" key="2">
    <source>
        <dbReference type="ARBA" id="ARBA00005417"/>
    </source>
</evidence>
<protein>
    <submittedName>
        <fullName evidence="12">ABC transporter ATP-binding protein</fullName>
    </submittedName>
</protein>
<dbReference type="KEGG" id="tbk:HF295_00815"/>
<dbReference type="CDD" id="cd18540">
    <property type="entry name" value="ABC_6TM_exporter_like"/>
    <property type="match status" value="1"/>
</dbReference>